<dbReference type="EMBL" id="JAGMVJ010000001">
    <property type="protein sequence ID" value="KAH7095299.1"/>
    <property type="molecule type" value="Genomic_DNA"/>
</dbReference>
<protein>
    <submittedName>
        <fullName evidence="1">Uncharacterized protein</fullName>
    </submittedName>
</protein>
<reference evidence="1" key="1">
    <citation type="journal article" date="2021" name="Nat. Commun.">
        <title>Genetic determinants of endophytism in the Arabidopsis root mycobiome.</title>
        <authorList>
            <person name="Mesny F."/>
            <person name="Miyauchi S."/>
            <person name="Thiergart T."/>
            <person name="Pickel B."/>
            <person name="Atanasova L."/>
            <person name="Karlsson M."/>
            <person name="Huettel B."/>
            <person name="Barry K.W."/>
            <person name="Haridas S."/>
            <person name="Chen C."/>
            <person name="Bauer D."/>
            <person name="Andreopoulos W."/>
            <person name="Pangilinan J."/>
            <person name="LaButti K."/>
            <person name="Riley R."/>
            <person name="Lipzen A."/>
            <person name="Clum A."/>
            <person name="Drula E."/>
            <person name="Henrissat B."/>
            <person name="Kohler A."/>
            <person name="Grigoriev I.V."/>
            <person name="Martin F.M."/>
            <person name="Hacquard S."/>
        </authorList>
    </citation>
    <scope>NUCLEOTIDE SEQUENCE</scope>
    <source>
        <strain evidence="1">MPI-SDFR-AT-0120</strain>
    </source>
</reference>
<comment type="caution">
    <text evidence="1">The sequence shown here is derived from an EMBL/GenBank/DDBJ whole genome shotgun (WGS) entry which is preliminary data.</text>
</comment>
<evidence type="ECO:0000313" key="2">
    <source>
        <dbReference type="Proteomes" id="UP000813461"/>
    </source>
</evidence>
<evidence type="ECO:0000313" key="1">
    <source>
        <dbReference type="EMBL" id="KAH7095299.1"/>
    </source>
</evidence>
<organism evidence="1 2">
    <name type="scientific">Paraphoma chrysanthemicola</name>
    <dbReference type="NCBI Taxonomy" id="798071"/>
    <lineage>
        <taxon>Eukaryota</taxon>
        <taxon>Fungi</taxon>
        <taxon>Dikarya</taxon>
        <taxon>Ascomycota</taxon>
        <taxon>Pezizomycotina</taxon>
        <taxon>Dothideomycetes</taxon>
        <taxon>Pleosporomycetidae</taxon>
        <taxon>Pleosporales</taxon>
        <taxon>Pleosporineae</taxon>
        <taxon>Phaeosphaeriaceae</taxon>
        <taxon>Paraphoma</taxon>
    </lineage>
</organism>
<sequence length="158" mass="17819">MRAWHRRLDSHRMLGTLKQRIMSGRGTLPELRYSCCGALERVTSVLLPAISFTRRHKQKHGETERVFQRLSSGAAQISHRVSLSDTSLLFQVWWETPGDGAGPGSRGLAARRRPLCSQRKITARHLRRSLSDVISGERHVFPCHCGQMTRACGAFKIS</sequence>
<gene>
    <name evidence="1" type="ORF">FB567DRAFT_25975</name>
</gene>
<dbReference type="Proteomes" id="UP000813461">
    <property type="component" value="Unassembled WGS sequence"/>
</dbReference>
<accession>A0A8K0RIW1</accession>
<name>A0A8K0RIW1_9PLEO</name>
<proteinExistence type="predicted"/>
<dbReference type="AlphaFoldDB" id="A0A8K0RIW1"/>
<keyword evidence="2" id="KW-1185">Reference proteome</keyword>